<dbReference type="EMBL" id="MBDO02000145">
    <property type="protein sequence ID" value="RLN61739.1"/>
    <property type="molecule type" value="Genomic_DNA"/>
</dbReference>
<dbReference type="PANTHER" id="PTHR21437">
    <property type="entry name" value="WIDE AWAKE"/>
    <property type="match status" value="1"/>
</dbReference>
<evidence type="ECO:0000313" key="4">
    <source>
        <dbReference type="Proteomes" id="UP000277300"/>
    </source>
</evidence>
<dbReference type="InterPro" id="IPR036116">
    <property type="entry name" value="FN3_sf"/>
</dbReference>
<dbReference type="EMBL" id="MBAD02002101">
    <property type="protein sequence ID" value="RLN49751.1"/>
    <property type="molecule type" value="Genomic_DNA"/>
</dbReference>
<evidence type="ECO:0000313" key="2">
    <source>
        <dbReference type="EMBL" id="RLN49751.1"/>
    </source>
</evidence>
<dbReference type="InterPro" id="IPR039269">
    <property type="entry name" value="ANKFN1"/>
</dbReference>
<accession>A0A3F2RPI8</accession>
<organism evidence="3 4">
    <name type="scientific">Phytophthora kernoviae</name>
    <dbReference type="NCBI Taxonomy" id="325452"/>
    <lineage>
        <taxon>Eukaryota</taxon>
        <taxon>Sar</taxon>
        <taxon>Stramenopiles</taxon>
        <taxon>Oomycota</taxon>
        <taxon>Peronosporomycetes</taxon>
        <taxon>Peronosporales</taxon>
        <taxon>Peronosporaceae</taxon>
        <taxon>Phytophthora</taxon>
    </lineage>
</organism>
<dbReference type="Proteomes" id="UP000277300">
    <property type="component" value="Unassembled WGS sequence"/>
</dbReference>
<dbReference type="AlphaFoldDB" id="A0A3F2RPI8"/>
<dbReference type="PANTHER" id="PTHR21437:SF1">
    <property type="entry name" value="WIDE AWAKE"/>
    <property type="match status" value="1"/>
</dbReference>
<evidence type="ECO:0000259" key="1">
    <source>
        <dbReference type="SMART" id="SM00060"/>
    </source>
</evidence>
<dbReference type="OrthoDB" id="107976at2759"/>
<dbReference type="SUPFAM" id="SSF49265">
    <property type="entry name" value="Fibronectin type III"/>
    <property type="match status" value="1"/>
</dbReference>
<feature type="domain" description="Fibronectin type-III" evidence="1">
    <location>
        <begin position="537"/>
        <end position="612"/>
    </location>
</feature>
<name>A0A3F2RPI8_9STRA</name>
<proteinExistence type="predicted"/>
<evidence type="ECO:0000313" key="3">
    <source>
        <dbReference type="EMBL" id="RLN61739.1"/>
    </source>
</evidence>
<evidence type="ECO:0000313" key="5">
    <source>
        <dbReference type="Proteomes" id="UP000284657"/>
    </source>
</evidence>
<dbReference type="InterPro" id="IPR003961">
    <property type="entry name" value="FN3_dom"/>
</dbReference>
<comment type="caution">
    <text evidence="3">The sequence shown here is derived from an EMBL/GenBank/DDBJ whole genome shotgun (WGS) entry which is preliminary data.</text>
</comment>
<dbReference type="Proteomes" id="UP000284657">
    <property type="component" value="Unassembled WGS sequence"/>
</dbReference>
<dbReference type="SMART" id="SM00060">
    <property type="entry name" value="FN3"/>
    <property type="match status" value="1"/>
</dbReference>
<sequence>MLTLERELENFAGIDDVRVRRALTTTVAGVTVEYTVEFMGTQVCGKMPILQVLDVGINGCSAFVGGTAGLPVVQRDQNSFVTVYQAPTTPAIPFDATNEDVKAALETLSVVSNADVSRQSVTDDVATITVSAPTVGTNTYLSGTFRVGFDGQWTPELPYDVSAVDMYDALVALPTIEGVLVARELTASGGFTWLVTFLQRKYGGDQQKRRRSALATQPPFGYKLEVSGVNLLACTTAELTTCVPKLATTVAARAAVDSKPELQNVVCISNSVLATTGFTLKLLGAETAFIPSNANAQKLKDAITALGVVGDVNVRFRDTTEITVCSASKRRRGRAQLHVGRLPFAYVIDSLTPASTYHGDDTATYDFGRTYAVTFPQTVVVPAANFDVAENAAAATSLVDIPLLYWASSDPACALTQPNKVVVQRSSYGPGLDEKRGQGRIDGSNNECSAAIAAPLARQTINAATAIANALKPEILNLAAKSGIFENYDLAAPALCESCAQKLTALGDLTVTTSLTSVLNPGDYFVLADTPTATSSSSTHRCIMKVTAIVPNTVSVHLTDPGRAACELPATFEAKAWRISRFELRAHTITDLVPGREYAVRVIASSNTYGESPALSTASKITA</sequence>
<dbReference type="CDD" id="cd00063">
    <property type="entry name" value="FN3"/>
    <property type="match status" value="1"/>
</dbReference>
<protein>
    <recommendedName>
        <fullName evidence="1">Fibronectin type-III domain-containing protein</fullName>
    </recommendedName>
</protein>
<gene>
    <name evidence="2" type="ORF">BBJ29_002742</name>
    <name evidence="3" type="ORF">BBP00_00005211</name>
</gene>
<reference evidence="4 5" key="1">
    <citation type="submission" date="2018-07" db="EMBL/GenBank/DDBJ databases">
        <title>Genome sequencing of oomycete isolates from Chile give support for New Zealand origin for Phytophthora kernoviae and make available the first Nothophytophthora sp. genome.</title>
        <authorList>
            <person name="Studholme D.J."/>
            <person name="Sanfuentes E."/>
            <person name="Panda P."/>
            <person name="Hill R."/>
            <person name="Sambles C."/>
            <person name="Grant M."/>
            <person name="Williams N.M."/>
            <person name="Mcdougal R.L."/>
        </authorList>
    </citation>
    <scope>NUCLEOTIDE SEQUENCE [LARGE SCALE GENOMIC DNA]</scope>
    <source>
        <strain evidence="3">Chile6</strain>
        <strain evidence="2">Chile7</strain>
    </source>
</reference>